<protein>
    <recommendedName>
        <fullName evidence="2">F-box domain-containing protein</fullName>
    </recommendedName>
</protein>
<evidence type="ECO:0000256" key="1">
    <source>
        <dbReference type="SAM" id="Phobius"/>
    </source>
</evidence>
<dbReference type="Pfam" id="PF12937">
    <property type="entry name" value="F-box-like"/>
    <property type="match status" value="1"/>
</dbReference>
<keyword evidence="1" id="KW-0812">Transmembrane</keyword>
<dbReference type="PROSITE" id="PS50181">
    <property type="entry name" value="FBOX"/>
    <property type="match status" value="1"/>
</dbReference>
<feature type="domain" description="F-box" evidence="2">
    <location>
        <begin position="60"/>
        <end position="106"/>
    </location>
</feature>
<evidence type="ECO:0000259" key="2">
    <source>
        <dbReference type="PROSITE" id="PS50181"/>
    </source>
</evidence>
<dbReference type="Gene3D" id="1.20.1280.50">
    <property type="match status" value="1"/>
</dbReference>
<keyword evidence="1" id="KW-0472">Membrane</keyword>
<proteinExistence type="predicted"/>
<keyword evidence="1" id="KW-1133">Transmembrane helix</keyword>
<dbReference type="SUPFAM" id="SSF81383">
    <property type="entry name" value="F-box domain"/>
    <property type="match status" value="1"/>
</dbReference>
<dbReference type="InterPro" id="IPR036047">
    <property type="entry name" value="F-box-like_dom_sf"/>
</dbReference>
<organism evidence="3">
    <name type="scientific">Prymnesium polylepis</name>
    <dbReference type="NCBI Taxonomy" id="72548"/>
    <lineage>
        <taxon>Eukaryota</taxon>
        <taxon>Haptista</taxon>
        <taxon>Haptophyta</taxon>
        <taxon>Prymnesiophyceae</taxon>
        <taxon>Prymnesiales</taxon>
        <taxon>Prymnesiaceae</taxon>
        <taxon>Prymnesium</taxon>
    </lineage>
</organism>
<accession>A0A7S4HD00</accession>
<dbReference type="EMBL" id="HBKO01001378">
    <property type="protein sequence ID" value="CAE2195340.1"/>
    <property type="molecule type" value="Transcribed_RNA"/>
</dbReference>
<evidence type="ECO:0000313" key="3">
    <source>
        <dbReference type="EMBL" id="CAE2195340.1"/>
    </source>
</evidence>
<name>A0A7S4HD00_9EUKA</name>
<dbReference type="InterPro" id="IPR001810">
    <property type="entry name" value="F-box_dom"/>
</dbReference>
<dbReference type="SMART" id="SM00256">
    <property type="entry name" value="FBOX"/>
    <property type="match status" value="1"/>
</dbReference>
<dbReference type="AlphaFoldDB" id="A0A7S4HD00"/>
<feature type="transmembrane region" description="Helical" evidence="1">
    <location>
        <begin position="156"/>
        <end position="174"/>
    </location>
</feature>
<reference evidence="3" key="1">
    <citation type="submission" date="2021-01" db="EMBL/GenBank/DDBJ databases">
        <authorList>
            <person name="Corre E."/>
            <person name="Pelletier E."/>
            <person name="Niang G."/>
            <person name="Scheremetjew M."/>
            <person name="Finn R."/>
            <person name="Kale V."/>
            <person name="Holt S."/>
            <person name="Cochrane G."/>
            <person name="Meng A."/>
            <person name="Brown T."/>
            <person name="Cohen L."/>
        </authorList>
    </citation>
    <scope>NUCLEOTIDE SEQUENCE</scope>
    <source>
        <strain evidence="3">UIO037</strain>
    </source>
</reference>
<sequence>MAEEKRPQTPPRLTDIILPPIDNQQAYEAAVEPVPLLTALAAAPRASAITEAVVGTSLLAPSIHTMPPEILLKTFGMLDPRSLCRLAQVSMSCRALADDSLVWREVCGFPSSAATNGLYKERERMRYLRALALQAEQRAREEEERKVRRRRWKRRLLNGVFALCGVVLALRALLPALSSLLGKRPIGGGEGGGQRALTSASLSAPLAPALPPPKELRYDALIWEAATVRA</sequence>
<gene>
    <name evidence="3" type="ORF">CPOL0286_LOCUS693</name>
</gene>